<dbReference type="EMBL" id="ATLV01026341">
    <property type="status" value="NOT_ANNOTATED_CDS"/>
    <property type="molecule type" value="Genomic_DNA"/>
</dbReference>
<evidence type="ECO:0000313" key="3">
    <source>
        <dbReference type="EMBL" id="KFB53061.1"/>
    </source>
</evidence>
<dbReference type="EnsemblMetazoa" id="ASIC021357-RA">
    <property type="protein sequence ID" value="ASIC021357-PA"/>
    <property type="gene ID" value="ASIC021357"/>
</dbReference>
<protein>
    <submittedName>
        <fullName evidence="3">AGAP010934-PA-like protein</fullName>
    </submittedName>
    <submittedName>
        <fullName evidence="4">ANK_REP_REGION domain-containing protein</fullName>
    </submittedName>
</protein>
<evidence type="ECO:0000313" key="5">
    <source>
        <dbReference type="Proteomes" id="UP000030765"/>
    </source>
</evidence>
<organism evidence="3">
    <name type="scientific">Anopheles sinensis</name>
    <name type="common">Mosquito</name>
    <dbReference type="NCBI Taxonomy" id="74873"/>
    <lineage>
        <taxon>Eukaryota</taxon>
        <taxon>Metazoa</taxon>
        <taxon>Ecdysozoa</taxon>
        <taxon>Arthropoda</taxon>
        <taxon>Hexapoda</taxon>
        <taxon>Insecta</taxon>
        <taxon>Pterygota</taxon>
        <taxon>Neoptera</taxon>
        <taxon>Endopterygota</taxon>
        <taxon>Diptera</taxon>
        <taxon>Nematocera</taxon>
        <taxon>Culicoidea</taxon>
        <taxon>Culicidae</taxon>
        <taxon>Anophelinae</taxon>
        <taxon>Anopheles</taxon>
    </lineage>
</organism>
<sequence length="1726" mass="197641">MYEAICAGDEETLAQCLGRATIETVLQFEACKKVSPLHLCLDVVGRNRFALIRRLLASGLVDATQCDSGGLTVLVRAHEIGDHELDFDRLSLATGDEKAAIRSKLIKDIQAKIKQLNKSAAKAGNADFKQPKSPEDGTKKLKAEICTRVPYMATPENVANKLLADLKKGKSLELAVAEVIAGEVIDLKHLVRGKDRAIIRRVKKCYAKTKQLYSLMKIMVYWQQMHPPGGHDRVVFTDSFKRILQVIGESVKNTQNSPNMPGKVARVLPSMLTMLFSTFNMALRETFSHSITLARTLMSEAIECRVFMIVSHYSDLVRVMFYLLFTVAVEDARFTLYGMMLRCWSTKQLRSLIVYVGTMENVAKDQRVCYQDVKSHFDKMKTLLDDTRELPVGATVRNASFASKDLRTVRRLLDWILTVRSPLKFFDRVSALWKTSCMELSSIIPNDVRLESLYASTVPAILSVYLGSIKAVEELDYLKHTRELAQKLGVAVDEDEEKVQKLHKMLERYYRNIFALDQKRKILEDFFDVKKSNKKAQDGKAAAIDQLIKEDQERLQTLFDERRSRLRAVLSQNGLVSVDSLNDWTPSNRGMLEAIDYLQLELTEILTTVGYFGNSFYYVMHRIPIIQGKNYRNYLAHDGISYDILSDTSMEIKVINAYVIANTDIRLFDRRSIPIGEAMRFPSVEDTHRWVAEQDHLMAAFQSRNVGMMHAAIRAGGELRSHFCCTPNHHYPSKYQPLKMLCNPCYPGPLIIELFNRYYNNFSDEIKDPFYVVQMALARNDCEEAFQRMLQLRDIEQVFTEMLQSEGFWHEIFQWDEFIPRLRGTKLFQRIICDEFKYEALRQFIESGNERSVREMLPFFTGDLRSDKTMDPLNDAIYCGVWSIAKLLLAKVSSPSFMSLQGAIITHAPMEFVCSLLAKSNLSAGDFYCMLTSSVRAKNQAAFLLLLEQQNLLQYLPGSLDECYELAAITPGQHRILQHLLENCPPANSNGLARILHQVARKQHWKSVRLLIEAGVSTDVFYPTPEGDNTTFLVLVRLGQTRLLKFVKAVDRVMYTRTKNHPLALAVRHGQDTKRMVRLLNRLGFVQSFEQTLTELDMDRLKRSPSVIDKEDHLSVALTVLPHWKTIAYVEQLVSGRTALLSALDLKTKPKHSHHYAKESETIKISKERLKYLSCLADVESKADEIDWLKTSITRMEKREKEKLEDFTVTWQKRSQNSRMGRRINHQLMLVTERIQHRSCLDVSDLQEEYEKLNGFVKRLQNRKEIRLNDEKQRLKIYFQHLRKGVLKSISFQKQRLKQLLCPEHTSTKNQEIDILKASLRKLERCEEELRYDLVSTLLERSQKSRMIEGLGVLGNIVFENDSKIIQLDKEDQNQATYGDTWCDYMITIMESLLPLKHCDSWREVTVNMGVSVTFRVLGITDEEFPPSLDGAYKLSEAASLLDTFIKLRDICREVFPSYDVICAHVVTTDAMIYYWQIEQLSYAFDVRPPGTTFHLADIINTRGCSGLTALHICLSHSSATKPQELMFQHRLAKLLLDHGANPLLANDDNDVALNWALFYPNHPAIAHDAIDRCLRHEQRNEQGKTMLELTPRMQEGLINNAVLNGRSDIVERLLGLGVDVSVQNAVGRTPAHNAILNPMHTSYRMLKQLLDYDHSLLYKKDAIGRTILHCAAVVESAEMMDLIRSYDPNLPEPPTGDAFYAGIMSDNWEFAEALTEMKNADRSEN</sequence>
<dbReference type="OrthoDB" id="539213at2759"/>
<dbReference type="InterPro" id="IPR036770">
    <property type="entry name" value="Ankyrin_rpt-contain_sf"/>
</dbReference>
<evidence type="ECO:0000256" key="2">
    <source>
        <dbReference type="ARBA" id="ARBA00023043"/>
    </source>
</evidence>
<dbReference type="EMBL" id="ATLV01026340">
    <property type="status" value="NOT_ANNOTATED_CDS"/>
    <property type="molecule type" value="Genomic_DNA"/>
</dbReference>
<dbReference type="VEuPathDB" id="VectorBase:ASIS000303"/>
<dbReference type="SUPFAM" id="SSF48403">
    <property type="entry name" value="Ankyrin repeat"/>
    <property type="match status" value="2"/>
</dbReference>
<keyword evidence="2" id="KW-0040">ANK repeat</keyword>
<dbReference type="Gene3D" id="1.25.40.20">
    <property type="entry name" value="Ankyrin repeat-containing domain"/>
    <property type="match status" value="3"/>
</dbReference>
<evidence type="ECO:0000313" key="4">
    <source>
        <dbReference type="EnsemblMetazoa" id="ASIC021357-PA"/>
    </source>
</evidence>
<dbReference type="InterPro" id="IPR002110">
    <property type="entry name" value="Ankyrin_rpt"/>
</dbReference>
<accession>A0A084WS67</accession>
<dbReference type="EMBL" id="ATLV01026342">
    <property type="status" value="NOT_ANNOTATED_CDS"/>
    <property type="molecule type" value="Genomic_DNA"/>
</dbReference>
<proteinExistence type="predicted"/>
<dbReference type="VEuPathDB" id="VectorBase:ASIC021357"/>
<evidence type="ECO:0000256" key="1">
    <source>
        <dbReference type="ARBA" id="ARBA00022737"/>
    </source>
</evidence>
<reference evidence="4" key="2">
    <citation type="submission" date="2020-05" db="UniProtKB">
        <authorList>
            <consortium name="EnsemblMetazoa"/>
        </authorList>
    </citation>
    <scope>IDENTIFICATION</scope>
</reference>
<dbReference type="Pfam" id="PF12796">
    <property type="entry name" value="Ank_2"/>
    <property type="match status" value="1"/>
</dbReference>
<keyword evidence="5" id="KW-1185">Reference proteome</keyword>
<keyword evidence="1" id="KW-0677">Repeat</keyword>
<reference evidence="3 5" key="1">
    <citation type="journal article" date="2014" name="BMC Genomics">
        <title>Genome sequence of Anopheles sinensis provides insight into genetics basis of mosquito competence for malaria parasites.</title>
        <authorList>
            <person name="Zhou D."/>
            <person name="Zhang D."/>
            <person name="Ding G."/>
            <person name="Shi L."/>
            <person name="Hou Q."/>
            <person name="Ye Y."/>
            <person name="Xu Y."/>
            <person name="Zhou H."/>
            <person name="Xiong C."/>
            <person name="Li S."/>
            <person name="Yu J."/>
            <person name="Hong S."/>
            <person name="Yu X."/>
            <person name="Zou P."/>
            <person name="Chen C."/>
            <person name="Chang X."/>
            <person name="Wang W."/>
            <person name="Lv Y."/>
            <person name="Sun Y."/>
            <person name="Ma L."/>
            <person name="Shen B."/>
            <person name="Zhu C."/>
        </authorList>
    </citation>
    <scope>NUCLEOTIDE SEQUENCE [LARGE SCALE GENOMIC DNA]</scope>
</reference>
<name>A0A084WS67_ANOSI</name>
<dbReference type="PANTHER" id="PTHR24178">
    <property type="entry name" value="MOLTING PROTEIN MLT-4"/>
    <property type="match status" value="1"/>
</dbReference>
<dbReference type="EMBL" id="KE525410">
    <property type="protein sequence ID" value="KFB53061.1"/>
    <property type="molecule type" value="Genomic_DNA"/>
</dbReference>
<dbReference type="Proteomes" id="UP000030765">
    <property type="component" value="Unassembled WGS sequence"/>
</dbReference>
<dbReference type="SMART" id="SM00248">
    <property type="entry name" value="ANK"/>
    <property type="match status" value="9"/>
</dbReference>
<gene>
    <name evidence="3" type="ORF">ZHAS_00021357</name>
</gene>
<dbReference type="STRING" id="74873.A0A084WS67"/>